<protein>
    <submittedName>
        <fullName evidence="3">Uncharacterized protein</fullName>
    </submittedName>
</protein>
<feature type="domain" description="SH3b" evidence="1">
    <location>
        <begin position="232"/>
        <end position="294"/>
    </location>
</feature>
<sequence length="566" mass="62570">MTKGLFVNGELELMKKEIFTKSRQVIEVPVFTSRMQKREYYQSVNTFDIRNALDIKGLLKEIRANWSTYVSQVSKWIQKNPVKRMVVTGIFTVVFGCYASVSNAEFIQEYVYQVKSGEKIEKIAKEHGVTAQEILDANGLGSIDGKKILLPKVHNRIVTATILNIRSLPNTESSIIGKFKKGDVVKVVFVKNGWAGILIKGRVCFVKVDYLTQKQAAATITNQMSSSIKSQAKTMYVIADSLRVREDASISSAVVGSLKLNERVSVIKSSYGWAQIKFNGKTAFVNEAYLTNYEAIKTKNESNKNNSKPSEYVIKSGDTFTKIAKELGTSVLSIQELNPTADSANLKIGQKIKIPATANSTYAKTQAKTMYVKADSLRVREAASISSGVVGSLKLNERVLVLKRLYGWAQIKFNGQTAYVNEAYLTNYEPLKTKNESNKNSTKTKSSSEYVIKSGDTFTKIAKELGTSVSLIQELNPTADSSKLKIGQKIKIPTLTASIDVQIKEIARIAGIDPKGTFRFITLDGKNYAAKASGDMINELFQHQGEIATLTLTGKRGQVMTLVSLQ</sequence>
<dbReference type="SMART" id="SM00287">
    <property type="entry name" value="SH3b"/>
    <property type="match status" value="3"/>
</dbReference>
<feature type="domain" description="SH3b" evidence="1">
    <location>
        <begin position="153"/>
        <end position="215"/>
    </location>
</feature>
<dbReference type="SUPFAM" id="SSF54106">
    <property type="entry name" value="LysM domain"/>
    <property type="match status" value="3"/>
</dbReference>
<dbReference type="Pfam" id="PF01476">
    <property type="entry name" value="LysM"/>
    <property type="match status" value="3"/>
</dbReference>
<dbReference type="CDD" id="cd00118">
    <property type="entry name" value="LysM"/>
    <property type="match status" value="3"/>
</dbReference>
<dbReference type="Pfam" id="PF08239">
    <property type="entry name" value="SH3_3"/>
    <property type="match status" value="3"/>
</dbReference>
<dbReference type="InterPro" id="IPR018392">
    <property type="entry name" value="LysM"/>
</dbReference>
<dbReference type="InterPro" id="IPR052354">
    <property type="entry name" value="Cell_Wall_Dynamics_Protein"/>
</dbReference>
<evidence type="ECO:0000259" key="1">
    <source>
        <dbReference type="PROSITE" id="PS51781"/>
    </source>
</evidence>
<dbReference type="SMART" id="SM00257">
    <property type="entry name" value="LysM"/>
    <property type="match status" value="3"/>
</dbReference>
<evidence type="ECO:0000259" key="2">
    <source>
        <dbReference type="PROSITE" id="PS51782"/>
    </source>
</evidence>
<dbReference type="PANTHER" id="PTHR34408:SF1">
    <property type="entry name" value="GLYCOSYL HYDROLASE FAMILY 19 DOMAIN-CONTAINING PROTEIN HI_1415"/>
    <property type="match status" value="1"/>
</dbReference>
<dbReference type="EMBL" id="BNDS01000007">
    <property type="protein sequence ID" value="GHH98438.1"/>
    <property type="molecule type" value="Genomic_DNA"/>
</dbReference>
<dbReference type="InterPro" id="IPR036779">
    <property type="entry name" value="LysM_dom_sf"/>
</dbReference>
<feature type="domain" description="SH3b" evidence="1">
    <location>
        <begin position="367"/>
        <end position="429"/>
    </location>
</feature>
<dbReference type="Gene3D" id="3.10.350.10">
    <property type="entry name" value="LysM domain"/>
    <property type="match status" value="3"/>
</dbReference>
<reference evidence="3 4" key="1">
    <citation type="journal article" date="2022" name="Int. J. Syst. Evol. Microbiol.">
        <title>Neobacillus kokaensis sp. nov., isolated from soil.</title>
        <authorList>
            <person name="Yuki K."/>
            <person name="Matsubara H."/>
            <person name="Yamaguchi S."/>
        </authorList>
    </citation>
    <scope>NUCLEOTIDE SEQUENCE [LARGE SCALE GENOMIC DNA]</scope>
    <source>
        <strain evidence="3 4">LOB 377</strain>
    </source>
</reference>
<dbReference type="PROSITE" id="PS51782">
    <property type="entry name" value="LYSM"/>
    <property type="match status" value="2"/>
</dbReference>
<feature type="domain" description="LysM" evidence="2">
    <location>
        <begin position="310"/>
        <end position="354"/>
    </location>
</feature>
<evidence type="ECO:0000313" key="4">
    <source>
        <dbReference type="Proteomes" id="UP000637074"/>
    </source>
</evidence>
<dbReference type="Proteomes" id="UP000637074">
    <property type="component" value="Unassembled WGS sequence"/>
</dbReference>
<name>A0ABQ3N0I1_9BACI</name>
<feature type="domain" description="LysM" evidence="2">
    <location>
        <begin position="448"/>
        <end position="492"/>
    </location>
</feature>
<evidence type="ECO:0000313" key="3">
    <source>
        <dbReference type="EMBL" id="GHH98438.1"/>
    </source>
</evidence>
<dbReference type="PANTHER" id="PTHR34408">
    <property type="entry name" value="FAMILY PROTEIN, PUTATIVE-RELATED"/>
    <property type="match status" value="1"/>
</dbReference>
<dbReference type="PROSITE" id="PS51781">
    <property type="entry name" value="SH3B"/>
    <property type="match status" value="3"/>
</dbReference>
<dbReference type="Gene3D" id="2.30.30.40">
    <property type="entry name" value="SH3 Domains"/>
    <property type="match status" value="3"/>
</dbReference>
<gene>
    <name evidence="3" type="ORF">AM1BK_19810</name>
</gene>
<dbReference type="InterPro" id="IPR003646">
    <property type="entry name" value="SH3-like_bac-type"/>
</dbReference>
<dbReference type="RefSeq" id="WP_191272287.1">
    <property type="nucleotide sequence ID" value="NZ_BNDS01000007.1"/>
</dbReference>
<organism evidence="3 4">
    <name type="scientific">Neobacillus kokaensis</name>
    <dbReference type="NCBI Taxonomy" id="2759023"/>
    <lineage>
        <taxon>Bacteria</taxon>
        <taxon>Bacillati</taxon>
        <taxon>Bacillota</taxon>
        <taxon>Bacilli</taxon>
        <taxon>Bacillales</taxon>
        <taxon>Bacillaceae</taxon>
        <taxon>Neobacillus</taxon>
    </lineage>
</organism>
<proteinExistence type="predicted"/>
<accession>A0ABQ3N0I1</accession>
<comment type="caution">
    <text evidence="3">The sequence shown here is derived from an EMBL/GenBank/DDBJ whole genome shotgun (WGS) entry which is preliminary data.</text>
</comment>
<keyword evidence="4" id="KW-1185">Reference proteome</keyword>